<dbReference type="InterPro" id="IPR010662">
    <property type="entry name" value="RBBP9/YdeN"/>
</dbReference>
<dbReference type="InterPro" id="IPR029058">
    <property type="entry name" value="AB_hydrolase_fold"/>
</dbReference>
<dbReference type="OMA" id="NRPWEWE"/>
<dbReference type="Gene3D" id="3.40.50.1820">
    <property type="entry name" value="alpha/beta hydrolase"/>
    <property type="match status" value="1"/>
</dbReference>
<dbReference type="PhylomeDB" id="A7S2A5"/>
<evidence type="ECO:0000313" key="2">
    <source>
        <dbReference type="Proteomes" id="UP000001593"/>
    </source>
</evidence>
<dbReference type="AlphaFoldDB" id="A7S2A5"/>
<dbReference type="PANTHER" id="PTHR15394">
    <property type="entry name" value="SERINE HYDROLASE RBBP9"/>
    <property type="match status" value="1"/>
</dbReference>
<dbReference type="Proteomes" id="UP000001593">
    <property type="component" value="Unassembled WGS sequence"/>
</dbReference>
<dbReference type="GO" id="GO:0016787">
    <property type="term" value="F:hydrolase activity"/>
    <property type="evidence" value="ECO:0007669"/>
    <property type="project" value="InterPro"/>
</dbReference>
<reference evidence="1 2" key="1">
    <citation type="journal article" date="2007" name="Science">
        <title>Sea anemone genome reveals ancestral eumetazoan gene repertoire and genomic organization.</title>
        <authorList>
            <person name="Putnam N.H."/>
            <person name="Srivastava M."/>
            <person name="Hellsten U."/>
            <person name="Dirks B."/>
            <person name="Chapman J."/>
            <person name="Salamov A."/>
            <person name="Terry A."/>
            <person name="Shapiro H."/>
            <person name="Lindquist E."/>
            <person name="Kapitonov V.V."/>
            <person name="Jurka J."/>
            <person name="Genikhovich G."/>
            <person name="Grigoriev I.V."/>
            <person name="Lucas S.M."/>
            <person name="Steele R.E."/>
            <person name="Finnerty J.R."/>
            <person name="Technau U."/>
            <person name="Martindale M.Q."/>
            <person name="Rokhsar D.S."/>
        </authorList>
    </citation>
    <scope>NUCLEOTIDE SEQUENCE [LARGE SCALE GENOMIC DNA]</scope>
    <source>
        <strain evidence="2">CH2 X CH6</strain>
    </source>
</reference>
<gene>
    <name evidence="1" type="ORF">NEMVEDRAFT_v1g234790</name>
</gene>
<proteinExistence type="predicted"/>
<dbReference type="eggNOG" id="ENOG502QVNM">
    <property type="taxonomic scope" value="Eukaryota"/>
</dbReference>
<dbReference type="HOGENOM" id="CLU_088863_1_0_1"/>
<dbReference type="Pfam" id="PF06821">
    <property type="entry name" value="Ser_hydrolase"/>
    <property type="match status" value="1"/>
</dbReference>
<sequence length="183" mass="20787">MSTVKVVIVPGNGLGDVEGSSWYPWLRRTLKKGNIDCVLRNMPDPVKARESIWLPFMKNQLNCDENTIIVGHSSGAEAAMRFAERFPVLGLILVSACVTDLGDPQEAESGYYNRPWEWESIKKNTNWIVQFGSKDDPLIDFGEQKQVAEGTKSEFHQFDNKGHFNQQDTFPEIVKVIKDKLRN</sequence>
<organism evidence="1 2">
    <name type="scientific">Nematostella vectensis</name>
    <name type="common">Starlet sea anemone</name>
    <dbReference type="NCBI Taxonomy" id="45351"/>
    <lineage>
        <taxon>Eukaryota</taxon>
        <taxon>Metazoa</taxon>
        <taxon>Cnidaria</taxon>
        <taxon>Anthozoa</taxon>
        <taxon>Hexacorallia</taxon>
        <taxon>Actiniaria</taxon>
        <taxon>Edwardsiidae</taxon>
        <taxon>Nematostella</taxon>
    </lineage>
</organism>
<dbReference type="OrthoDB" id="2369073at2759"/>
<dbReference type="PANTHER" id="PTHR15394:SF3">
    <property type="entry name" value="SERINE HYDROLASE RBBP9"/>
    <property type="match status" value="1"/>
</dbReference>
<dbReference type="SUPFAM" id="SSF53474">
    <property type="entry name" value="alpha/beta-Hydrolases"/>
    <property type="match status" value="1"/>
</dbReference>
<keyword evidence="2" id="KW-1185">Reference proteome</keyword>
<dbReference type="InParanoid" id="A7S2A5"/>
<dbReference type="STRING" id="45351.A7S2A5"/>
<name>A7S2A5_NEMVE</name>
<dbReference type="KEGG" id="nve:5514067"/>
<evidence type="ECO:0000313" key="1">
    <source>
        <dbReference type="EMBL" id="EDO42202.1"/>
    </source>
</evidence>
<accession>A7S2A5</accession>
<dbReference type="EMBL" id="DS469567">
    <property type="protein sequence ID" value="EDO42202.1"/>
    <property type="molecule type" value="Genomic_DNA"/>
</dbReference>
<protein>
    <recommendedName>
        <fullName evidence="3">Hydrolase RBBP9</fullName>
    </recommendedName>
</protein>
<evidence type="ECO:0008006" key="3">
    <source>
        <dbReference type="Google" id="ProtNLM"/>
    </source>
</evidence>